<dbReference type="SUPFAM" id="SSF46689">
    <property type="entry name" value="Homeodomain-like"/>
    <property type="match status" value="1"/>
</dbReference>
<dbReference type="SUPFAM" id="SSF53697">
    <property type="entry name" value="SIS domain"/>
    <property type="match status" value="1"/>
</dbReference>
<keyword evidence="3" id="KW-0804">Transcription</keyword>
<dbReference type="Pfam" id="PF01418">
    <property type="entry name" value="HTH_6"/>
    <property type="match status" value="1"/>
</dbReference>
<evidence type="ECO:0000313" key="6">
    <source>
        <dbReference type="EMBL" id="TCT21752.1"/>
    </source>
</evidence>
<comment type="caution">
    <text evidence="6">The sequence shown here is derived from an EMBL/GenBank/DDBJ whole genome shotgun (WGS) entry which is preliminary data.</text>
</comment>
<protein>
    <submittedName>
        <fullName evidence="6">RpiR family transcriptional regulator</fullName>
    </submittedName>
</protein>
<dbReference type="Gene3D" id="3.40.50.10490">
    <property type="entry name" value="Glucose-6-phosphate isomerase like protein, domain 1"/>
    <property type="match status" value="1"/>
</dbReference>
<dbReference type="AlphaFoldDB" id="A0A4V2V1M4"/>
<dbReference type="InterPro" id="IPR035472">
    <property type="entry name" value="RpiR-like_SIS"/>
</dbReference>
<dbReference type="InterPro" id="IPR000281">
    <property type="entry name" value="HTH_RpiR"/>
</dbReference>
<organism evidence="6 7">
    <name type="scientific">Melghiribacillus thermohalophilus</name>
    <dbReference type="NCBI Taxonomy" id="1324956"/>
    <lineage>
        <taxon>Bacteria</taxon>
        <taxon>Bacillati</taxon>
        <taxon>Bacillota</taxon>
        <taxon>Bacilli</taxon>
        <taxon>Bacillales</taxon>
        <taxon>Bacillaceae</taxon>
        <taxon>Melghiribacillus</taxon>
    </lineage>
</organism>
<dbReference type="GO" id="GO:0097367">
    <property type="term" value="F:carbohydrate derivative binding"/>
    <property type="evidence" value="ECO:0007669"/>
    <property type="project" value="InterPro"/>
</dbReference>
<dbReference type="PANTHER" id="PTHR30514">
    <property type="entry name" value="GLUCOKINASE"/>
    <property type="match status" value="1"/>
</dbReference>
<dbReference type="GO" id="GO:0003677">
    <property type="term" value="F:DNA binding"/>
    <property type="evidence" value="ECO:0007669"/>
    <property type="project" value="UniProtKB-KW"/>
</dbReference>
<evidence type="ECO:0000256" key="1">
    <source>
        <dbReference type="ARBA" id="ARBA00023015"/>
    </source>
</evidence>
<keyword evidence="2" id="KW-0238">DNA-binding</keyword>
<keyword evidence="1" id="KW-0805">Transcription regulation</keyword>
<dbReference type="PANTHER" id="PTHR30514:SF1">
    <property type="entry name" value="HTH-TYPE TRANSCRIPTIONAL REGULATOR HEXR-RELATED"/>
    <property type="match status" value="1"/>
</dbReference>
<proteinExistence type="predicted"/>
<evidence type="ECO:0000256" key="2">
    <source>
        <dbReference type="ARBA" id="ARBA00023125"/>
    </source>
</evidence>
<dbReference type="CDD" id="cd05013">
    <property type="entry name" value="SIS_RpiR"/>
    <property type="match status" value="1"/>
</dbReference>
<gene>
    <name evidence="6" type="ORF">EDD68_11056</name>
</gene>
<dbReference type="InterPro" id="IPR047640">
    <property type="entry name" value="RpiR-like"/>
</dbReference>
<evidence type="ECO:0000259" key="4">
    <source>
        <dbReference type="PROSITE" id="PS51071"/>
    </source>
</evidence>
<accession>A0A4V2V1M4</accession>
<reference evidence="6 7" key="1">
    <citation type="submission" date="2019-03" db="EMBL/GenBank/DDBJ databases">
        <title>Genomic Encyclopedia of Type Strains, Phase IV (KMG-IV): sequencing the most valuable type-strain genomes for metagenomic binning, comparative biology and taxonomic classification.</title>
        <authorList>
            <person name="Goeker M."/>
        </authorList>
    </citation>
    <scope>NUCLEOTIDE SEQUENCE [LARGE SCALE GENOMIC DNA]</scope>
    <source>
        <strain evidence="6 7">DSM 25894</strain>
    </source>
</reference>
<dbReference type="EMBL" id="SMAN01000010">
    <property type="protein sequence ID" value="TCT21752.1"/>
    <property type="molecule type" value="Genomic_DNA"/>
</dbReference>
<evidence type="ECO:0000313" key="7">
    <source>
        <dbReference type="Proteomes" id="UP000294650"/>
    </source>
</evidence>
<keyword evidence="7" id="KW-1185">Reference proteome</keyword>
<dbReference type="PROSITE" id="PS51071">
    <property type="entry name" value="HTH_RPIR"/>
    <property type="match status" value="1"/>
</dbReference>
<dbReference type="InterPro" id="IPR046348">
    <property type="entry name" value="SIS_dom_sf"/>
</dbReference>
<feature type="domain" description="SIS" evidence="5">
    <location>
        <begin position="123"/>
        <end position="263"/>
    </location>
</feature>
<dbReference type="GO" id="GO:1901135">
    <property type="term" value="P:carbohydrate derivative metabolic process"/>
    <property type="evidence" value="ECO:0007669"/>
    <property type="project" value="InterPro"/>
</dbReference>
<dbReference type="InterPro" id="IPR001347">
    <property type="entry name" value="SIS_dom"/>
</dbReference>
<dbReference type="Proteomes" id="UP000294650">
    <property type="component" value="Unassembled WGS sequence"/>
</dbReference>
<dbReference type="RefSeq" id="WP_132371820.1">
    <property type="nucleotide sequence ID" value="NZ_SMAN01000010.1"/>
</dbReference>
<dbReference type="PROSITE" id="PS51464">
    <property type="entry name" value="SIS"/>
    <property type="match status" value="1"/>
</dbReference>
<dbReference type="GO" id="GO:0003700">
    <property type="term" value="F:DNA-binding transcription factor activity"/>
    <property type="evidence" value="ECO:0007669"/>
    <property type="project" value="InterPro"/>
</dbReference>
<dbReference type="InterPro" id="IPR036388">
    <property type="entry name" value="WH-like_DNA-bd_sf"/>
</dbReference>
<dbReference type="InterPro" id="IPR009057">
    <property type="entry name" value="Homeodomain-like_sf"/>
</dbReference>
<dbReference type="Pfam" id="PF01380">
    <property type="entry name" value="SIS"/>
    <property type="match status" value="1"/>
</dbReference>
<feature type="domain" description="HTH rpiR-type" evidence="4">
    <location>
        <begin position="10"/>
        <end position="86"/>
    </location>
</feature>
<evidence type="ECO:0000256" key="3">
    <source>
        <dbReference type="ARBA" id="ARBA00023163"/>
    </source>
</evidence>
<evidence type="ECO:0000259" key="5">
    <source>
        <dbReference type="PROSITE" id="PS51464"/>
    </source>
</evidence>
<sequence>MEAGKIGVKGRLTGVINSYYPSLTKSEQKVAEIVLEKMDQVMYFSVTDLADEADVGDTTVLRFCRKIGFKGYQEFKLAIAKDLGSPEENHETEEGMIKSIALNNVKAIEETVALNSEDKLETALNMMEKANSILFFGVGTSGLTALDAKNRFLRIGKRTEAVIDSHIQAMTAATLDKDDIVVGISVSGSTMDTIDSLKLAKESGASVIAITYHARSPITKVADLVLLSGGKESPLEGGSLAAKISQLFIIDLLCTGIALRNKEQSLKYKELTARAVINKIY</sequence>
<dbReference type="OrthoDB" id="3684496at2"/>
<name>A0A4V2V1M4_9BACI</name>
<dbReference type="Gene3D" id="1.10.10.10">
    <property type="entry name" value="Winged helix-like DNA-binding domain superfamily/Winged helix DNA-binding domain"/>
    <property type="match status" value="1"/>
</dbReference>